<reference evidence="1 2" key="2">
    <citation type="journal article" date="2017" name="Nature">
        <title>The Apostasia genome and the evolution of orchids.</title>
        <authorList>
            <person name="Zhang G.Q."/>
            <person name="Liu K.W."/>
            <person name="Li Z."/>
            <person name="Lohaus R."/>
            <person name="Hsiao Y.Y."/>
            <person name="Niu S.C."/>
            <person name="Wang J.Y."/>
            <person name="Lin Y.C."/>
            <person name="Xu Q."/>
            <person name="Chen L.J."/>
            <person name="Yoshida K."/>
            <person name="Fujiwara S."/>
            <person name="Wang Z.W."/>
            <person name="Zhang Y.Q."/>
            <person name="Mitsuda N."/>
            <person name="Wang M."/>
            <person name="Liu G.H."/>
            <person name="Pecoraro L."/>
            <person name="Huang H.X."/>
            <person name="Xiao X.J."/>
            <person name="Lin M."/>
            <person name="Wu X.Y."/>
            <person name="Wu W.L."/>
            <person name="Chen Y.Y."/>
            <person name="Chang S.B."/>
            <person name="Sakamoto S."/>
            <person name="Ohme-Takagi M."/>
            <person name="Yagi M."/>
            <person name="Zeng S.J."/>
            <person name="Shen C.Y."/>
            <person name="Yeh C.M."/>
            <person name="Luo Y.B."/>
            <person name="Tsai W.C."/>
            <person name="Van de Peer Y."/>
            <person name="Liu Z.J."/>
        </authorList>
    </citation>
    <scope>NUCLEOTIDE SEQUENCE [LARGE SCALE GENOMIC DNA]</scope>
    <source>
        <tissue evidence="1">The whole plant</tissue>
    </source>
</reference>
<gene>
    <name evidence="1" type="ORF">MA16_Dca027658</name>
</gene>
<organism evidence="1 2">
    <name type="scientific">Dendrobium catenatum</name>
    <dbReference type="NCBI Taxonomy" id="906689"/>
    <lineage>
        <taxon>Eukaryota</taxon>
        <taxon>Viridiplantae</taxon>
        <taxon>Streptophyta</taxon>
        <taxon>Embryophyta</taxon>
        <taxon>Tracheophyta</taxon>
        <taxon>Spermatophyta</taxon>
        <taxon>Magnoliopsida</taxon>
        <taxon>Liliopsida</taxon>
        <taxon>Asparagales</taxon>
        <taxon>Orchidaceae</taxon>
        <taxon>Epidendroideae</taxon>
        <taxon>Malaxideae</taxon>
        <taxon>Dendrobiinae</taxon>
        <taxon>Dendrobium</taxon>
    </lineage>
</organism>
<name>A0A2I0VGV5_9ASPA</name>
<dbReference type="EMBL" id="KZ504322">
    <property type="protein sequence ID" value="PKU62594.1"/>
    <property type="molecule type" value="Genomic_DNA"/>
</dbReference>
<dbReference type="Proteomes" id="UP000233837">
    <property type="component" value="Unassembled WGS sequence"/>
</dbReference>
<dbReference type="PANTHER" id="PTHR47643">
    <property type="entry name" value="TPR DOMAIN PROTEIN (AFU_ORTHOLOGUE AFUA_5G12710)"/>
    <property type="match status" value="1"/>
</dbReference>
<evidence type="ECO:0000313" key="1">
    <source>
        <dbReference type="EMBL" id="PKU62594.1"/>
    </source>
</evidence>
<accession>A0A2I0VGV5</accession>
<evidence type="ECO:0000313" key="2">
    <source>
        <dbReference type="Proteomes" id="UP000233837"/>
    </source>
</evidence>
<dbReference type="STRING" id="906689.A0A2I0VGV5"/>
<protein>
    <submittedName>
        <fullName evidence="1">Uncharacterized protein</fullName>
    </submittedName>
</protein>
<dbReference type="InterPro" id="IPR053209">
    <property type="entry name" value="Gramillin-biosynth_MTr"/>
</dbReference>
<dbReference type="InterPro" id="IPR011990">
    <property type="entry name" value="TPR-like_helical_dom_sf"/>
</dbReference>
<reference evidence="1 2" key="1">
    <citation type="journal article" date="2016" name="Sci. Rep.">
        <title>The Dendrobium catenatum Lindl. genome sequence provides insights into polysaccharide synthase, floral development and adaptive evolution.</title>
        <authorList>
            <person name="Zhang G.Q."/>
            <person name="Xu Q."/>
            <person name="Bian C."/>
            <person name="Tsai W.C."/>
            <person name="Yeh C.M."/>
            <person name="Liu K.W."/>
            <person name="Yoshida K."/>
            <person name="Zhang L.S."/>
            <person name="Chang S.B."/>
            <person name="Chen F."/>
            <person name="Shi Y."/>
            <person name="Su Y.Y."/>
            <person name="Zhang Y.Q."/>
            <person name="Chen L.J."/>
            <person name="Yin Y."/>
            <person name="Lin M."/>
            <person name="Huang H."/>
            <person name="Deng H."/>
            <person name="Wang Z.W."/>
            <person name="Zhu S.L."/>
            <person name="Zhao X."/>
            <person name="Deng C."/>
            <person name="Niu S.C."/>
            <person name="Huang J."/>
            <person name="Wang M."/>
            <person name="Liu G.H."/>
            <person name="Yang H.J."/>
            <person name="Xiao X.J."/>
            <person name="Hsiao Y.Y."/>
            <person name="Wu W.L."/>
            <person name="Chen Y.Y."/>
            <person name="Mitsuda N."/>
            <person name="Ohme-Takagi M."/>
            <person name="Luo Y.B."/>
            <person name="Van de Peer Y."/>
            <person name="Liu Z.J."/>
        </authorList>
    </citation>
    <scope>NUCLEOTIDE SEQUENCE [LARGE SCALE GENOMIC DNA]</scope>
    <source>
        <tissue evidence="1">The whole plant</tissue>
    </source>
</reference>
<sequence>MLPSCQGPSKRSTATELLLKEDWNEYINLYSRFISRCHFPQTSPNDDDDDCTNLRQTLCSALSNRAEAYSKLRDHLKSLVCKGKVLLDLHYYSQAFECFHRAKALASTVSAISQLLKQSQKLDSQSKTGFIDLSDWVLNKFNGTCPELAEFVGNVEIRRSEACGRRGHFAIRNIEAGTPLVTTKAVVLGRGIMPKAAGEPNYASRLRPRRQLMKEGSADDRGGFLTRSI</sequence>
<keyword evidence="2" id="KW-1185">Reference proteome</keyword>
<dbReference type="AlphaFoldDB" id="A0A2I0VGV5"/>
<proteinExistence type="predicted"/>
<dbReference type="PANTHER" id="PTHR47643:SF2">
    <property type="entry name" value="TPR DOMAIN PROTEIN (AFU_ORTHOLOGUE AFUA_5G12710)"/>
    <property type="match status" value="1"/>
</dbReference>
<dbReference type="SUPFAM" id="SSF48452">
    <property type="entry name" value="TPR-like"/>
    <property type="match status" value="1"/>
</dbReference>